<dbReference type="GO" id="GO:0003910">
    <property type="term" value="F:DNA ligase (ATP) activity"/>
    <property type="evidence" value="ECO:0007669"/>
    <property type="project" value="UniProtKB-EC"/>
</dbReference>
<gene>
    <name evidence="2" type="primary">ligD</name>
    <name evidence="2" type="ORF">ACFQ27_17620</name>
</gene>
<organism evidence="2 3">
    <name type="scientific">Phenylobacterium conjunctum</name>
    <dbReference type="NCBI Taxonomy" id="1298959"/>
    <lineage>
        <taxon>Bacteria</taxon>
        <taxon>Pseudomonadati</taxon>
        <taxon>Pseudomonadota</taxon>
        <taxon>Alphaproteobacteria</taxon>
        <taxon>Caulobacterales</taxon>
        <taxon>Caulobacteraceae</taxon>
        <taxon>Phenylobacterium</taxon>
    </lineage>
</organism>
<reference evidence="3" key="1">
    <citation type="journal article" date="2019" name="Int. J. Syst. Evol. Microbiol.">
        <title>The Global Catalogue of Microorganisms (GCM) 10K type strain sequencing project: providing services to taxonomists for standard genome sequencing and annotation.</title>
        <authorList>
            <consortium name="The Broad Institute Genomics Platform"/>
            <consortium name="The Broad Institute Genome Sequencing Center for Infectious Disease"/>
            <person name="Wu L."/>
            <person name="Ma J."/>
        </authorList>
    </citation>
    <scope>NUCLEOTIDE SEQUENCE [LARGE SCALE GENOMIC DNA]</scope>
    <source>
        <strain evidence="3">CCUG 55074</strain>
    </source>
</reference>
<proteinExistence type="predicted"/>
<accession>A0ABW3T663</accession>
<dbReference type="Proteomes" id="UP001597216">
    <property type="component" value="Unassembled WGS sequence"/>
</dbReference>
<dbReference type="Gene3D" id="3.90.920.10">
    <property type="entry name" value="DNA primase, PRIM domain"/>
    <property type="match status" value="1"/>
</dbReference>
<dbReference type="NCBIfam" id="TIGR02778">
    <property type="entry name" value="ligD_pol"/>
    <property type="match status" value="1"/>
</dbReference>
<evidence type="ECO:0000259" key="1">
    <source>
        <dbReference type="Pfam" id="PF21686"/>
    </source>
</evidence>
<keyword evidence="3" id="KW-1185">Reference proteome</keyword>
<dbReference type="PANTHER" id="PTHR42705">
    <property type="entry name" value="BIFUNCTIONAL NON-HOMOLOGOUS END JOINING PROTEIN LIGD"/>
    <property type="match status" value="1"/>
</dbReference>
<evidence type="ECO:0000313" key="3">
    <source>
        <dbReference type="Proteomes" id="UP001597216"/>
    </source>
</evidence>
<evidence type="ECO:0000313" key="2">
    <source>
        <dbReference type="EMBL" id="MFD1192412.1"/>
    </source>
</evidence>
<name>A0ABW3T663_9CAUL</name>
<dbReference type="InterPro" id="IPR033651">
    <property type="entry name" value="PaeLigD_Pol-like"/>
</dbReference>
<dbReference type="CDD" id="cd04862">
    <property type="entry name" value="PaeLigD_Pol_like"/>
    <property type="match status" value="1"/>
</dbReference>
<dbReference type="InterPro" id="IPR014145">
    <property type="entry name" value="LigD_pol_dom"/>
</dbReference>
<feature type="domain" description="DNA ligase D polymerase" evidence="1">
    <location>
        <begin position="39"/>
        <end position="286"/>
    </location>
</feature>
<comment type="caution">
    <text evidence="2">The sequence shown here is derived from an EMBL/GenBank/DDBJ whole genome shotgun (WGS) entry which is preliminary data.</text>
</comment>
<dbReference type="EMBL" id="JBHTLQ010000056">
    <property type="protein sequence ID" value="MFD1192412.1"/>
    <property type="molecule type" value="Genomic_DNA"/>
</dbReference>
<sequence>MSRRRKGRGEPAAEVMGVALSHPDKVLWPGSADRDAPITKLDLARYFEAVGGWMLPHLQGRPCSLLRAPDGVGGETFFQRHAGAGTSDRFSQVRIRGDDAPYLQIDDLEALVASAQLGVIELHPWNCRPGDPETPGRLVFDLDPGPEVAFDAVVEAAQAIAERLTALGLTPFCKTTGGKGLHVVTPLTPEPRISWPMAKGLARRVCADLAGEAPDRYLIRMSKAARGGLIFLDYLRNDRTATAVAPLSPRARNGACVSMPLTWDEVKAGLDPRRYTVRTAPGLLAASTAWAGYDQAERPLSEAIRRQAAQGADLG</sequence>
<dbReference type="EC" id="6.5.1.1" evidence="2"/>
<dbReference type="RefSeq" id="WP_377354508.1">
    <property type="nucleotide sequence ID" value="NZ_JBHTLQ010000056.1"/>
</dbReference>
<keyword evidence="2" id="KW-0436">Ligase</keyword>
<dbReference type="Pfam" id="PF21686">
    <property type="entry name" value="LigD_Prim-Pol"/>
    <property type="match status" value="1"/>
</dbReference>
<protein>
    <submittedName>
        <fullName evidence="2">Non-homologous end-joining DNA ligase</fullName>
        <ecNumber evidence="2">6.5.1.1</ecNumber>
    </submittedName>
</protein>
<dbReference type="InterPro" id="IPR052171">
    <property type="entry name" value="NHEJ_LigD"/>
</dbReference>
<dbReference type="PANTHER" id="PTHR42705:SF2">
    <property type="entry name" value="BIFUNCTIONAL NON-HOMOLOGOUS END JOINING PROTEIN LIGD"/>
    <property type="match status" value="1"/>
</dbReference>